<evidence type="ECO:0000313" key="6">
    <source>
        <dbReference type="EMBL" id="QKE91402.1"/>
    </source>
</evidence>
<dbReference type="GO" id="GO:0003677">
    <property type="term" value="F:DNA binding"/>
    <property type="evidence" value="ECO:0007669"/>
    <property type="project" value="UniProtKB-KW"/>
</dbReference>
<organism evidence="6 7">
    <name type="scientific">Lichenicola cladoniae</name>
    <dbReference type="NCBI Taxonomy" id="1484109"/>
    <lineage>
        <taxon>Bacteria</taxon>
        <taxon>Pseudomonadati</taxon>
        <taxon>Pseudomonadota</taxon>
        <taxon>Alphaproteobacteria</taxon>
        <taxon>Acetobacterales</taxon>
        <taxon>Acetobacteraceae</taxon>
        <taxon>Lichenicola</taxon>
    </lineage>
</organism>
<proteinExistence type="inferred from homology"/>
<dbReference type="SUPFAM" id="SSF46785">
    <property type="entry name" value="Winged helix' DNA-binding domain"/>
    <property type="match status" value="1"/>
</dbReference>
<dbReference type="EMBL" id="CP053708">
    <property type="protein sequence ID" value="QKE91402.1"/>
    <property type="molecule type" value="Genomic_DNA"/>
</dbReference>
<evidence type="ECO:0000256" key="2">
    <source>
        <dbReference type="ARBA" id="ARBA00023015"/>
    </source>
</evidence>
<dbReference type="PANTHER" id="PTHR30579:SF7">
    <property type="entry name" value="HTH-TYPE TRANSCRIPTIONAL REGULATOR LRHA-RELATED"/>
    <property type="match status" value="1"/>
</dbReference>
<comment type="similarity">
    <text evidence="1">Belongs to the LysR transcriptional regulatory family.</text>
</comment>
<dbReference type="InterPro" id="IPR036388">
    <property type="entry name" value="WH-like_DNA-bd_sf"/>
</dbReference>
<gene>
    <name evidence="6" type="ORF">HN018_16320</name>
</gene>
<dbReference type="PRINTS" id="PR00039">
    <property type="entry name" value="HTHLYSR"/>
</dbReference>
<dbReference type="InterPro" id="IPR036390">
    <property type="entry name" value="WH_DNA-bd_sf"/>
</dbReference>
<keyword evidence="4" id="KW-0804">Transcription</keyword>
<keyword evidence="7" id="KW-1185">Reference proteome</keyword>
<dbReference type="InterPro" id="IPR050176">
    <property type="entry name" value="LTTR"/>
</dbReference>
<protein>
    <submittedName>
        <fullName evidence="6">LysR family transcriptional regulator</fullName>
    </submittedName>
</protein>
<dbReference type="RefSeq" id="WP_171833075.1">
    <property type="nucleotide sequence ID" value="NZ_CP053708.1"/>
</dbReference>
<evidence type="ECO:0000259" key="5">
    <source>
        <dbReference type="PROSITE" id="PS50931"/>
    </source>
</evidence>
<sequence length="281" mass="29947">MLDLQSVRIFVLVAEHGNMTRAAEAAGTVQPVVSQRIRTLETVLGRKLLNRTPRYVRLTEAGTIFLERARHLLAAHDAAIAPEDGGPLHIALAVSDHTLGTSFDTILRRLRSAVPQRVTFALRLGQSLEVKDLFDRGEVDLAIIRREGRGAEGEVLGEDPIAWCAPSGWRRPEGPLPLVSLPPPCGVRGAALKVLDQASIPWREAFVGGSCLALAAAVRAGLGVAPLGRLVAGGLGKYEMLSDLPALPASQVVMLVRAHSPLVLAAARSLSASVRDTLRST</sequence>
<evidence type="ECO:0000256" key="4">
    <source>
        <dbReference type="ARBA" id="ARBA00023163"/>
    </source>
</evidence>
<dbReference type="Pfam" id="PF03466">
    <property type="entry name" value="LysR_substrate"/>
    <property type="match status" value="1"/>
</dbReference>
<evidence type="ECO:0000313" key="7">
    <source>
        <dbReference type="Proteomes" id="UP000500767"/>
    </source>
</evidence>
<evidence type="ECO:0000256" key="3">
    <source>
        <dbReference type="ARBA" id="ARBA00023125"/>
    </source>
</evidence>
<dbReference type="Proteomes" id="UP000500767">
    <property type="component" value="Chromosome"/>
</dbReference>
<dbReference type="InterPro" id="IPR000847">
    <property type="entry name" value="LysR_HTH_N"/>
</dbReference>
<dbReference type="Gene3D" id="1.10.10.10">
    <property type="entry name" value="Winged helix-like DNA-binding domain superfamily/Winged helix DNA-binding domain"/>
    <property type="match status" value="1"/>
</dbReference>
<accession>A0A6M8HST5</accession>
<reference evidence="6 7" key="1">
    <citation type="journal article" date="2014" name="World J. Microbiol. Biotechnol.">
        <title>Biodiversity and physiological characteristics of Antarctic and Arctic lichens-associated bacteria.</title>
        <authorList>
            <person name="Lee Y.M."/>
            <person name="Kim E.H."/>
            <person name="Lee H.K."/>
            <person name="Hong S.G."/>
        </authorList>
    </citation>
    <scope>NUCLEOTIDE SEQUENCE [LARGE SCALE GENOMIC DNA]</scope>
    <source>
        <strain evidence="6 7">PAMC 26569</strain>
    </source>
</reference>
<dbReference type="KEGG" id="lck:HN018_16320"/>
<dbReference type="PANTHER" id="PTHR30579">
    <property type="entry name" value="TRANSCRIPTIONAL REGULATOR"/>
    <property type="match status" value="1"/>
</dbReference>
<keyword evidence="2" id="KW-0805">Transcription regulation</keyword>
<dbReference type="FunFam" id="1.10.10.10:FF:000001">
    <property type="entry name" value="LysR family transcriptional regulator"/>
    <property type="match status" value="1"/>
</dbReference>
<name>A0A6M8HST5_9PROT</name>
<evidence type="ECO:0000256" key="1">
    <source>
        <dbReference type="ARBA" id="ARBA00009437"/>
    </source>
</evidence>
<dbReference type="Pfam" id="PF00126">
    <property type="entry name" value="HTH_1"/>
    <property type="match status" value="1"/>
</dbReference>
<dbReference type="PROSITE" id="PS50931">
    <property type="entry name" value="HTH_LYSR"/>
    <property type="match status" value="1"/>
</dbReference>
<dbReference type="Gene3D" id="3.40.190.10">
    <property type="entry name" value="Periplasmic binding protein-like II"/>
    <property type="match status" value="2"/>
</dbReference>
<dbReference type="SUPFAM" id="SSF53850">
    <property type="entry name" value="Periplasmic binding protein-like II"/>
    <property type="match status" value="1"/>
</dbReference>
<dbReference type="InterPro" id="IPR005119">
    <property type="entry name" value="LysR_subst-bd"/>
</dbReference>
<dbReference type="AlphaFoldDB" id="A0A6M8HST5"/>
<keyword evidence="3" id="KW-0238">DNA-binding</keyword>
<feature type="domain" description="HTH lysR-type" evidence="5">
    <location>
        <begin position="2"/>
        <end position="59"/>
    </location>
</feature>
<dbReference type="GO" id="GO:0003700">
    <property type="term" value="F:DNA-binding transcription factor activity"/>
    <property type="evidence" value="ECO:0007669"/>
    <property type="project" value="InterPro"/>
</dbReference>